<sequence length="149" mass="14970">MRIRPAAAAKCPMNGSAVDVVGGAGPRSTMTAPTARRALSAHGGHRARSNDGAAAHVIAWRAGRAASGGRCYAAERATGSQRAGGRAGRLSAEQGEPATVRAARSRPHEGGGGGSPGDACDGQIEDAGVRMKIGLERGGEKMFVADLPT</sequence>
<organism evidence="2 3">
    <name type="scientific">Stephania yunnanensis</name>
    <dbReference type="NCBI Taxonomy" id="152371"/>
    <lineage>
        <taxon>Eukaryota</taxon>
        <taxon>Viridiplantae</taxon>
        <taxon>Streptophyta</taxon>
        <taxon>Embryophyta</taxon>
        <taxon>Tracheophyta</taxon>
        <taxon>Spermatophyta</taxon>
        <taxon>Magnoliopsida</taxon>
        <taxon>Ranunculales</taxon>
        <taxon>Menispermaceae</taxon>
        <taxon>Menispermoideae</taxon>
        <taxon>Cissampelideae</taxon>
        <taxon>Stephania</taxon>
    </lineage>
</organism>
<evidence type="ECO:0000256" key="1">
    <source>
        <dbReference type="SAM" id="MobiDB-lite"/>
    </source>
</evidence>
<evidence type="ECO:0000313" key="2">
    <source>
        <dbReference type="EMBL" id="KAK9163891.1"/>
    </source>
</evidence>
<keyword evidence="3" id="KW-1185">Reference proteome</keyword>
<dbReference type="AlphaFoldDB" id="A0AAP0L448"/>
<gene>
    <name evidence="2" type="ORF">Syun_004793</name>
</gene>
<feature type="region of interest" description="Disordered" evidence="1">
    <location>
        <begin position="22"/>
        <end position="51"/>
    </location>
</feature>
<dbReference type="Proteomes" id="UP001420932">
    <property type="component" value="Unassembled WGS sequence"/>
</dbReference>
<feature type="region of interest" description="Disordered" evidence="1">
    <location>
        <begin position="76"/>
        <end position="123"/>
    </location>
</feature>
<evidence type="ECO:0000313" key="3">
    <source>
        <dbReference type="Proteomes" id="UP001420932"/>
    </source>
</evidence>
<dbReference type="EMBL" id="JBBNAF010000002">
    <property type="protein sequence ID" value="KAK9163891.1"/>
    <property type="molecule type" value="Genomic_DNA"/>
</dbReference>
<comment type="caution">
    <text evidence="2">The sequence shown here is derived from an EMBL/GenBank/DDBJ whole genome shotgun (WGS) entry which is preliminary data.</text>
</comment>
<reference evidence="2 3" key="1">
    <citation type="submission" date="2024-01" db="EMBL/GenBank/DDBJ databases">
        <title>Genome assemblies of Stephania.</title>
        <authorList>
            <person name="Yang L."/>
        </authorList>
    </citation>
    <scope>NUCLEOTIDE SEQUENCE [LARGE SCALE GENOMIC DNA]</scope>
    <source>
        <strain evidence="2">YNDBR</strain>
        <tissue evidence="2">Leaf</tissue>
    </source>
</reference>
<proteinExistence type="predicted"/>
<protein>
    <submittedName>
        <fullName evidence="2">Uncharacterized protein</fullName>
    </submittedName>
</protein>
<name>A0AAP0L448_9MAGN</name>
<accession>A0AAP0L448</accession>